<dbReference type="InterPro" id="IPR029787">
    <property type="entry name" value="Nucleotide_cyclase"/>
</dbReference>
<name>X1EY66_9ZZZZ</name>
<gene>
    <name evidence="2" type="ORF">S03H2_07680</name>
</gene>
<evidence type="ECO:0000259" key="1">
    <source>
        <dbReference type="Pfam" id="PF00990"/>
    </source>
</evidence>
<dbReference type="InterPro" id="IPR043128">
    <property type="entry name" value="Rev_trsase/Diguanyl_cyclase"/>
</dbReference>
<dbReference type="AlphaFoldDB" id="X1EY66"/>
<reference evidence="2" key="1">
    <citation type="journal article" date="2014" name="Front. Microbiol.">
        <title>High frequency of phylogenetically diverse reductive dehalogenase-homologous genes in deep subseafloor sedimentary metagenomes.</title>
        <authorList>
            <person name="Kawai M."/>
            <person name="Futagami T."/>
            <person name="Toyoda A."/>
            <person name="Takaki Y."/>
            <person name="Nishi S."/>
            <person name="Hori S."/>
            <person name="Arai W."/>
            <person name="Tsubouchi T."/>
            <person name="Morono Y."/>
            <person name="Uchiyama I."/>
            <person name="Ito T."/>
            <person name="Fujiyama A."/>
            <person name="Inagaki F."/>
            <person name="Takami H."/>
        </authorList>
    </citation>
    <scope>NUCLEOTIDE SEQUENCE</scope>
    <source>
        <strain evidence="2">Expedition CK06-06</strain>
    </source>
</reference>
<accession>X1EY66</accession>
<sequence>QSSNFPLRRKKSIIRVTISIGAVISQPIDIVKSLIQRADKLMYNSKISGRNKVSIEEVALSKIIKPKKKN</sequence>
<proteinExistence type="predicted"/>
<feature type="non-terminal residue" evidence="2">
    <location>
        <position position="1"/>
    </location>
</feature>
<dbReference type="EMBL" id="BARU01003590">
    <property type="protein sequence ID" value="GAH25270.1"/>
    <property type="molecule type" value="Genomic_DNA"/>
</dbReference>
<dbReference type="Gene3D" id="3.30.70.270">
    <property type="match status" value="1"/>
</dbReference>
<dbReference type="SUPFAM" id="SSF55073">
    <property type="entry name" value="Nucleotide cyclase"/>
    <property type="match status" value="1"/>
</dbReference>
<dbReference type="InterPro" id="IPR000160">
    <property type="entry name" value="GGDEF_dom"/>
</dbReference>
<protein>
    <recommendedName>
        <fullName evidence="1">GGDEF domain-containing protein</fullName>
    </recommendedName>
</protein>
<evidence type="ECO:0000313" key="2">
    <source>
        <dbReference type="EMBL" id="GAH25270.1"/>
    </source>
</evidence>
<organism evidence="2">
    <name type="scientific">marine sediment metagenome</name>
    <dbReference type="NCBI Taxonomy" id="412755"/>
    <lineage>
        <taxon>unclassified sequences</taxon>
        <taxon>metagenomes</taxon>
        <taxon>ecological metagenomes</taxon>
    </lineage>
</organism>
<dbReference type="Pfam" id="PF00990">
    <property type="entry name" value="GGDEF"/>
    <property type="match status" value="1"/>
</dbReference>
<comment type="caution">
    <text evidence="2">The sequence shown here is derived from an EMBL/GenBank/DDBJ whole genome shotgun (WGS) entry which is preliminary data.</text>
</comment>
<feature type="domain" description="GGDEF" evidence="1">
    <location>
        <begin position="4"/>
        <end position="52"/>
    </location>
</feature>